<proteinExistence type="predicted"/>
<evidence type="ECO:0000313" key="3">
    <source>
        <dbReference type="Proteomes" id="UP000530268"/>
    </source>
</evidence>
<keyword evidence="3" id="KW-1185">Reference proteome</keyword>
<gene>
    <name evidence="2" type="ORF">GGR95_003796</name>
</gene>
<dbReference type="EMBL" id="JACIEI010000030">
    <property type="protein sequence ID" value="MBB3996128.1"/>
    <property type="molecule type" value="Genomic_DNA"/>
</dbReference>
<dbReference type="Proteomes" id="UP000530268">
    <property type="component" value="Unassembled WGS sequence"/>
</dbReference>
<dbReference type="Pfam" id="PF05930">
    <property type="entry name" value="Phage_AlpA"/>
    <property type="match status" value="1"/>
</dbReference>
<feature type="region of interest" description="Disordered" evidence="1">
    <location>
        <begin position="1"/>
        <end position="41"/>
    </location>
</feature>
<evidence type="ECO:0000313" key="2">
    <source>
        <dbReference type="EMBL" id="MBB3996128.1"/>
    </source>
</evidence>
<name>A0A7W6E7I3_9RHOB</name>
<accession>A0A7W6E7I3</accession>
<feature type="compositionally biased region" description="Polar residues" evidence="1">
    <location>
        <begin position="1"/>
        <end position="11"/>
    </location>
</feature>
<dbReference type="InterPro" id="IPR010260">
    <property type="entry name" value="AlpA"/>
</dbReference>
<comment type="caution">
    <text evidence="2">The sequence shown here is derived from an EMBL/GenBank/DDBJ whole genome shotgun (WGS) entry which is preliminary data.</text>
</comment>
<reference evidence="2 3" key="1">
    <citation type="submission" date="2020-08" db="EMBL/GenBank/DDBJ databases">
        <title>Genomic Encyclopedia of Type Strains, Phase IV (KMG-IV): sequencing the most valuable type-strain genomes for metagenomic binning, comparative biology and taxonomic classification.</title>
        <authorList>
            <person name="Goeker M."/>
        </authorList>
    </citation>
    <scope>NUCLEOTIDE SEQUENCE [LARGE SCALE GENOMIC DNA]</scope>
    <source>
        <strain evidence="2 3">DSM 102234</strain>
    </source>
</reference>
<dbReference type="GO" id="GO:0003677">
    <property type="term" value="F:DNA binding"/>
    <property type="evidence" value="ECO:0007669"/>
    <property type="project" value="UniProtKB-KW"/>
</dbReference>
<sequence length="123" mass="13576">MTKAPPSSKQLQGDLFEGGPQPEKPSQSNKPKAKKTKRSQTSVIASRLLSIDDITKRYGVGRSTVWRWVKKDGRFPAPVKLTAGTSRWLESELLEFEVGAYGYTPTKPTKTRKGTKPAKGRAS</sequence>
<feature type="compositionally biased region" description="Basic residues" evidence="1">
    <location>
        <begin position="109"/>
        <end position="123"/>
    </location>
</feature>
<dbReference type="AlphaFoldDB" id="A0A7W6E7I3"/>
<dbReference type="InterPro" id="IPR009061">
    <property type="entry name" value="DNA-bd_dom_put_sf"/>
</dbReference>
<dbReference type="SUPFAM" id="SSF46955">
    <property type="entry name" value="Putative DNA-binding domain"/>
    <property type="match status" value="1"/>
</dbReference>
<keyword evidence="2" id="KW-0238">DNA-binding</keyword>
<organism evidence="2 3">
    <name type="scientific">Sulfitobacter undariae</name>
    <dbReference type="NCBI Taxonomy" id="1563671"/>
    <lineage>
        <taxon>Bacteria</taxon>
        <taxon>Pseudomonadati</taxon>
        <taxon>Pseudomonadota</taxon>
        <taxon>Alphaproteobacteria</taxon>
        <taxon>Rhodobacterales</taxon>
        <taxon>Roseobacteraceae</taxon>
        <taxon>Sulfitobacter</taxon>
    </lineage>
</organism>
<dbReference type="Gene3D" id="1.10.238.160">
    <property type="match status" value="1"/>
</dbReference>
<dbReference type="RefSeq" id="WP_221385031.1">
    <property type="nucleotide sequence ID" value="NZ_JACIEI010000030.1"/>
</dbReference>
<protein>
    <submittedName>
        <fullName evidence="2">Putative DNA-binding transcriptional regulator AlpA</fullName>
    </submittedName>
</protein>
<evidence type="ECO:0000256" key="1">
    <source>
        <dbReference type="SAM" id="MobiDB-lite"/>
    </source>
</evidence>
<feature type="region of interest" description="Disordered" evidence="1">
    <location>
        <begin position="104"/>
        <end position="123"/>
    </location>
</feature>